<dbReference type="EMBL" id="JBITYT010000001">
    <property type="protein sequence ID" value="MFI9117803.1"/>
    <property type="molecule type" value="Genomic_DNA"/>
</dbReference>
<evidence type="ECO:0000313" key="2">
    <source>
        <dbReference type="Proteomes" id="UP001614391"/>
    </source>
</evidence>
<comment type="caution">
    <text evidence="1">The sequence shown here is derived from an EMBL/GenBank/DDBJ whole genome shotgun (WGS) entry which is preliminary data.</text>
</comment>
<reference evidence="1 2" key="1">
    <citation type="submission" date="2024-10" db="EMBL/GenBank/DDBJ databases">
        <title>The Natural Products Discovery Center: Release of the First 8490 Sequenced Strains for Exploring Actinobacteria Biosynthetic Diversity.</title>
        <authorList>
            <person name="Kalkreuter E."/>
            <person name="Kautsar S.A."/>
            <person name="Yang D."/>
            <person name="Bader C.D."/>
            <person name="Teijaro C.N."/>
            <person name="Fluegel L."/>
            <person name="Davis C.M."/>
            <person name="Simpson J.R."/>
            <person name="Lauterbach L."/>
            <person name="Steele A.D."/>
            <person name="Gui C."/>
            <person name="Meng S."/>
            <person name="Li G."/>
            <person name="Viehrig K."/>
            <person name="Ye F."/>
            <person name="Su P."/>
            <person name="Kiefer A.F."/>
            <person name="Nichols A."/>
            <person name="Cepeda A.J."/>
            <person name="Yan W."/>
            <person name="Fan B."/>
            <person name="Jiang Y."/>
            <person name="Adhikari A."/>
            <person name="Zheng C.-J."/>
            <person name="Schuster L."/>
            <person name="Cowan T.M."/>
            <person name="Smanski M.J."/>
            <person name="Chevrette M.G."/>
            <person name="De Carvalho L.P.S."/>
            <person name="Shen B."/>
        </authorList>
    </citation>
    <scope>NUCLEOTIDE SEQUENCE [LARGE SCALE GENOMIC DNA]</scope>
    <source>
        <strain evidence="1 2">NPDC053346</strain>
    </source>
</reference>
<dbReference type="Proteomes" id="UP001614391">
    <property type="component" value="Unassembled WGS sequence"/>
</dbReference>
<accession>A0ABW8CJS8</accession>
<keyword evidence="2" id="KW-1185">Reference proteome</keyword>
<evidence type="ECO:0000313" key="1">
    <source>
        <dbReference type="EMBL" id="MFI9117803.1"/>
    </source>
</evidence>
<proteinExistence type="predicted"/>
<gene>
    <name evidence="1" type="ORF">ACIGW0_00080</name>
</gene>
<dbReference type="RefSeq" id="WP_399609340.1">
    <property type="nucleotide sequence ID" value="NZ_JBITYT010000001.1"/>
</dbReference>
<name>A0ABW8CJS8_STRBI</name>
<protein>
    <submittedName>
        <fullName evidence="1">Uncharacterized protein</fullName>
    </submittedName>
</protein>
<sequence length="195" mass="21001">MAGAVCVVVAGAAFGYVEVFTKGIDRLPERPCGGAVDRGLAADALPSARKAEERGKLTSPDDLFFFSCYVRTDDSIISGEVQAGRATEATWQEAHRSDREDGAVLVSAGEVKALALPTRAWVYVPCTPRRTEEGAKERRSLTVRARTIGETRLHGAALRQVVVDFAYQMARHAYEAGGCGETIAFPEELPRLGSN</sequence>
<organism evidence="1 2">
    <name type="scientific">Streptomyces bikiniensis</name>
    <dbReference type="NCBI Taxonomy" id="1896"/>
    <lineage>
        <taxon>Bacteria</taxon>
        <taxon>Bacillati</taxon>
        <taxon>Actinomycetota</taxon>
        <taxon>Actinomycetes</taxon>
        <taxon>Kitasatosporales</taxon>
        <taxon>Streptomycetaceae</taxon>
        <taxon>Streptomyces</taxon>
    </lineage>
</organism>